<dbReference type="PANTHER" id="PTHR11360">
    <property type="entry name" value="MONOCARBOXYLATE TRANSPORTER"/>
    <property type="match status" value="1"/>
</dbReference>
<evidence type="ECO:0000256" key="4">
    <source>
        <dbReference type="SAM" id="Phobius"/>
    </source>
</evidence>
<dbReference type="EMBL" id="KQ964247">
    <property type="protein sequence ID" value="KXJ94168.1"/>
    <property type="molecule type" value="Genomic_DNA"/>
</dbReference>
<feature type="transmembrane region" description="Helical" evidence="4">
    <location>
        <begin position="410"/>
        <end position="434"/>
    </location>
</feature>
<evidence type="ECO:0000313" key="6">
    <source>
        <dbReference type="EMBL" id="KXJ94168.1"/>
    </source>
</evidence>
<feature type="transmembrane region" description="Helical" evidence="4">
    <location>
        <begin position="216"/>
        <end position="234"/>
    </location>
</feature>
<dbReference type="Pfam" id="PF07690">
    <property type="entry name" value="MFS_1"/>
    <property type="match status" value="1"/>
</dbReference>
<feature type="transmembrane region" description="Helical" evidence="4">
    <location>
        <begin position="318"/>
        <end position="337"/>
    </location>
</feature>
<keyword evidence="4" id="KW-0812">Transmembrane</keyword>
<accession>A0A136JAU5</accession>
<proteinExistence type="inferred from homology"/>
<dbReference type="InterPro" id="IPR020846">
    <property type="entry name" value="MFS_dom"/>
</dbReference>
<sequence length="474" mass="50811">MDEKKGVIGPASHQSSTQDHGESSGQHEKNFTDIGEEGVAPSQLLTVSEGAPPPPPPEDKSDSGAENFIKDETYPEGGLEAWLVVFGAWCGLFASLGLLNTIATLQTYVAEHQLSDYNEGAIGWIFSIFTAVTFSCGVYIGPMFDVWGPRWLLASGALLLTAGIMATSVCTQYWHFILSFSILTGVGAALLFTPSVAAIGHFFFRRRGFASGLGSTAGGIGGITFPLILTKLFSRFDWGWSLRIVGFMNIFFLVLANLLVKKRLPAPKNASPHPDFRILKDKTFGLFTLSVFMLEFGLFIPVAYISSYGIAQGFPRDFSTGTLLAIFNTGSVFGRIIPGYLADKIGPFNGNMSTLCLSVFACFAVWLPFGHTMAGLSVFAFLFGFATGNNISVTPVCIGRLCRTQEYGRYYATAYVVAAVGCLIGIPIGGSIVAASGGEYWGVILTTGLSQAVALVCCYCAKGLKVGWNPLTKF</sequence>
<dbReference type="SUPFAM" id="SSF103473">
    <property type="entry name" value="MFS general substrate transporter"/>
    <property type="match status" value="1"/>
</dbReference>
<dbReference type="CDD" id="cd17352">
    <property type="entry name" value="MFS_MCT_SLC16"/>
    <property type="match status" value="1"/>
</dbReference>
<keyword evidence="7" id="KW-1185">Reference proteome</keyword>
<dbReference type="AlphaFoldDB" id="A0A136JAU5"/>
<dbReference type="PROSITE" id="PS50850">
    <property type="entry name" value="MFS"/>
    <property type="match status" value="1"/>
</dbReference>
<organism evidence="6 7">
    <name type="scientific">Microdochium bolleyi</name>
    <dbReference type="NCBI Taxonomy" id="196109"/>
    <lineage>
        <taxon>Eukaryota</taxon>
        <taxon>Fungi</taxon>
        <taxon>Dikarya</taxon>
        <taxon>Ascomycota</taxon>
        <taxon>Pezizomycotina</taxon>
        <taxon>Sordariomycetes</taxon>
        <taxon>Xylariomycetidae</taxon>
        <taxon>Xylariales</taxon>
        <taxon>Microdochiaceae</taxon>
        <taxon>Microdochium</taxon>
    </lineage>
</organism>
<feature type="transmembrane region" description="Helical" evidence="4">
    <location>
        <begin position="152"/>
        <end position="174"/>
    </location>
</feature>
<dbReference type="InterPro" id="IPR050327">
    <property type="entry name" value="Proton-linked_MCT"/>
</dbReference>
<evidence type="ECO:0000256" key="3">
    <source>
        <dbReference type="SAM" id="MobiDB-lite"/>
    </source>
</evidence>
<dbReference type="GO" id="GO:0016020">
    <property type="term" value="C:membrane"/>
    <property type="evidence" value="ECO:0007669"/>
    <property type="project" value="UniProtKB-SubCell"/>
</dbReference>
<comment type="similarity">
    <text evidence="2">Belongs to the major facilitator superfamily. Monocarboxylate porter (TC 2.A.1.13) family.</text>
</comment>
<gene>
    <name evidence="6" type="ORF">Micbo1qcDRAFT_231718</name>
</gene>
<feature type="region of interest" description="Disordered" evidence="3">
    <location>
        <begin position="1"/>
        <end position="70"/>
    </location>
</feature>
<dbReference type="InterPro" id="IPR011701">
    <property type="entry name" value="MFS"/>
</dbReference>
<feature type="transmembrane region" description="Helical" evidence="4">
    <location>
        <begin position="180"/>
        <end position="204"/>
    </location>
</feature>
<dbReference type="GO" id="GO:0022857">
    <property type="term" value="F:transmembrane transporter activity"/>
    <property type="evidence" value="ECO:0007669"/>
    <property type="project" value="InterPro"/>
</dbReference>
<protein>
    <submittedName>
        <fullName evidence="6">Major facilitator superfamily domain-containing protein</fullName>
    </submittedName>
</protein>
<comment type="subcellular location">
    <subcellularLocation>
        <location evidence="1">Membrane</location>
        <topology evidence="1">Multi-pass membrane protein</topology>
    </subcellularLocation>
</comment>
<dbReference type="PANTHER" id="PTHR11360:SF177">
    <property type="entry name" value="RIBOFLAVIN TRANSPORTER MCH5"/>
    <property type="match status" value="1"/>
</dbReference>
<feature type="transmembrane region" description="Helical" evidence="4">
    <location>
        <begin position="121"/>
        <end position="140"/>
    </location>
</feature>
<dbReference type="FunCoup" id="A0A136JAU5">
    <property type="interactions" value="176"/>
</dbReference>
<reference evidence="7" key="1">
    <citation type="submission" date="2016-02" db="EMBL/GenBank/DDBJ databases">
        <title>Draft genome sequence of Microdochium bolleyi, a fungal endophyte of beachgrass.</title>
        <authorList>
            <consortium name="DOE Joint Genome Institute"/>
            <person name="David A.S."/>
            <person name="May G."/>
            <person name="Haridas S."/>
            <person name="Lim J."/>
            <person name="Wang M."/>
            <person name="Labutti K."/>
            <person name="Lipzen A."/>
            <person name="Barry K."/>
            <person name="Grigoriev I.V."/>
        </authorList>
    </citation>
    <scope>NUCLEOTIDE SEQUENCE [LARGE SCALE GENOMIC DNA]</scope>
    <source>
        <strain evidence="7">J235TASD1</strain>
    </source>
</reference>
<feature type="domain" description="Major facilitator superfamily (MFS) profile" evidence="5">
    <location>
        <begin position="283"/>
        <end position="474"/>
    </location>
</feature>
<dbReference type="OrthoDB" id="410267at2759"/>
<feature type="transmembrane region" description="Helical" evidence="4">
    <location>
        <begin position="440"/>
        <end position="461"/>
    </location>
</feature>
<evidence type="ECO:0000256" key="1">
    <source>
        <dbReference type="ARBA" id="ARBA00004141"/>
    </source>
</evidence>
<name>A0A136JAU5_9PEZI</name>
<evidence type="ECO:0000259" key="5">
    <source>
        <dbReference type="PROSITE" id="PS50850"/>
    </source>
</evidence>
<feature type="transmembrane region" description="Helical" evidence="4">
    <location>
        <begin position="375"/>
        <end position="398"/>
    </location>
</feature>
<dbReference type="Gene3D" id="1.20.1250.20">
    <property type="entry name" value="MFS general substrate transporter like domains"/>
    <property type="match status" value="1"/>
</dbReference>
<dbReference type="InterPro" id="IPR036259">
    <property type="entry name" value="MFS_trans_sf"/>
</dbReference>
<keyword evidence="4" id="KW-0472">Membrane</keyword>
<feature type="compositionally biased region" description="Basic and acidic residues" evidence="3">
    <location>
        <begin position="19"/>
        <end position="31"/>
    </location>
</feature>
<dbReference type="InParanoid" id="A0A136JAU5"/>
<feature type="compositionally biased region" description="Basic and acidic residues" evidence="3">
    <location>
        <begin position="57"/>
        <end position="70"/>
    </location>
</feature>
<keyword evidence="4" id="KW-1133">Transmembrane helix</keyword>
<feature type="transmembrane region" description="Helical" evidence="4">
    <location>
        <begin position="284"/>
        <end position="306"/>
    </location>
</feature>
<evidence type="ECO:0000313" key="7">
    <source>
        <dbReference type="Proteomes" id="UP000070501"/>
    </source>
</evidence>
<evidence type="ECO:0000256" key="2">
    <source>
        <dbReference type="ARBA" id="ARBA00006727"/>
    </source>
</evidence>
<dbReference type="Proteomes" id="UP000070501">
    <property type="component" value="Unassembled WGS sequence"/>
</dbReference>
<feature type="transmembrane region" description="Helical" evidence="4">
    <location>
        <begin position="240"/>
        <end position="260"/>
    </location>
</feature>
<feature type="transmembrane region" description="Helical" evidence="4">
    <location>
        <begin position="349"/>
        <end position="369"/>
    </location>
</feature>
<feature type="transmembrane region" description="Helical" evidence="4">
    <location>
        <begin position="81"/>
        <end position="109"/>
    </location>
</feature>